<keyword evidence="6" id="KW-0653">Protein transport</keyword>
<dbReference type="GO" id="GO:0005886">
    <property type="term" value="C:plasma membrane"/>
    <property type="evidence" value="ECO:0007669"/>
    <property type="project" value="UniProtKB-SubCell"/>
</dbReference>
<evidence type="ECO:0000256" key="7">
    <source>
        <dbReference type="ARBA" id="ARBA00022989"/>
    </source>
</evidence>
<comment type="subcellular location">
    <subcellularLocation>
        <location evidence="1">Cell membrane</location>
        <topology evidence="1">Single-pass membrane protein</topology>
    </subcellularLocation>
</comment>
<reference evidence="12 13" key="1">
    <citation type="submission" date="2015-12" db="EMBL/GenBank/DDBJ databases">
        <title>Serinicoccus chungangenesis strain CD08_5 genome sequencing and assembly.</title>
        <authorList>
            <person name="Chander A.M."/>
            <person name="Kaur G."/>
            <person name="Nair G.R."/>
            <person name="Dhawan D.K."/>
            <person name="Kochhar R.K."/>
            <person name="Mayilraj S."/>
            <person name="Bhadada S.K."/>
        </authorList>
    </citation>
    <scope>NUCLEOTIDE SEQUENCE [LARGE SCALE GENOMIC DNA]</scope>
    <source>
        <strain evidence="12 13">CD08_5</strain>
    </source>
</reference>
<evidence type="ECO:0000313" key="13">
    <source>
        <dbReference type="Proteomes" id="UP000054837"/>
    </source>
</evidence>
<proteinExistence type="inferred from homology"/>
<evidence type="ECO:0000313" key="12">
    <source>
        <dbReference type="EMBL" id="KUG54454.1"/>
    </source>
</evidence>
<keyword evidence="8" id="KW-0811">Translocation</keyword>
<dbReference type="SMART" id="SM01323">
    <property type="entry name" value="YajC"/>
    <property type="match status" value="1"/>
</dbReference>
<evidence type="ECO:0000256" key="8">
    <source>
        <dbReference type="ARBA" id="ARBA00023010"/>
    </source>
</evidence>
<dbReference type="PANTHER" id="PTHR33909">
    <property type="entry name" value="SEC TRANSLOCON ACCESSORY COMPLEX SUBUNIT YAJC"/>
    <property type="match status" value="1"/>
</dbReference>
<keyword evidence="13" id="KW-1185">Reference proteome</keyword>
<evidence type="ECO:0000256" key="5">
    <source>
        <dbReference type="ARBA" id="ARBA00022692"/>
    </source>
</evidence>
<keyword evidence="5 11" id="KW-0812">Transmembrane</keyword>
<dbReference type="AlphaFoldDB" id="A0A0W8I776"/>
<dbReference type="EMBL" id="LQBL01000027">
    <property type="protein sequence ID" value="KUG54454.1"/>
    <property type="molecule type" value="Genomic_DNA"/>
</dbReference>
<evidence type="ECO:0000256" key="10">
    <source>
        <dbReference type="SAM" id="MobiDB-lite"/>
    </source>
</evidence>
<dbReference type="PANTHER" id="PTHR33909:SF1">
    <property type="entry name" value="SEC TRANSLOCON ACCESSORY COMPLEX SUBUNIT YAJC"/>
    <property type="match status" value="1"/>
</dbReference>
<evidence type="ECO:0000256" key="4">
    <source>
        <dbReference type="ARBA" id="ARBA00022475"/>
    </source>
</evidence>
<evidence type="ECO:0000256" key="1">
    <source>
        <dbReference type="ARBA" id="ARBA00004162"/>
    </source>
</evidence>
<dbReference type="OrthoDB" id="2200301at2"/>
<keyword evidence="7 11" id="KW-1133">Transmembrane helix</keyword>
<dbReference type="InterPro" id="IPR003849">
    <property type="entry name" value="Preprotein_translocase_YajC"/>
</dbReference>
<keyword evidence="4" id="KW-1003">Cell membrane</keyword>
<dbReference type="Pfam" id="PF02699">
    <property type="entry name" value="YajC"/>
    <property type="match status" value="1"/>
</dbReference>
<feature type="compositionally biased region" description="Low complexity" evidence="10">
    <location>
        <begin position="104"/>
        <end position="119"/>
    </location>
</feature>
<keyword evidence="3" id="KW-0813">Transport</keyword>
<dbReference type="GO" id="GO:0015031">
    <property type="term" value="P:protein transport"/>
    <property type="evidence" value="ECO:0007669"/>
    <property type="project" value="UniProtKB-KW"/>
</dbReference>
<gene>
    <name evidence="12" type="ORF">AVL62_04415</name>
</gene>
<evidence type="ECO:0000256" key="6">
    <source>
        <dbReference type="ARBA" id="ARBA00022927"/>
    </source>
</evidence>
<feature type="transmembrane region" description="Helical" evidence="11">
    <location>
        <begin position="6"/>
        <end position="31"/>
    </location>
</feature>
<name>A0A0W8I776_9MICO</name>
<evidence type="ECO:0008006" key="14">
    <source>
        <dbReference type="Google" id="ProtNLM"/>
    </source>
</evidence>
<comment type="caution">
    <text evidence="12">The sequence shown here is derived from an EMBL/GenBank/DDBJ whole genome shotgun (WGS) entry which is preliminary data.</text>
</comment>
<evidence type="ECO:0000256" key="2">
    <source>
        <dbReference type="ARBA" id="ARBA00006742"/>
    </source>
</evidence>
<dbReference type="RefSeq" id="WP_058891185.1">
    <property type="nucleotide sequence ID" value="NZ_LQBL01000027.1"/>
</dbReference>
<accession>A0A0W8I776</accession>
<evidence type="ECO:0000256" key="11">
    <source>
        <dbReference type="SAM" id="Phobius"/>
    </source>
</evidence>
<organism evidence="12 13">
    <name type="scientific">Serinicoccus chungangensis</name>
    <dbReference type="NCBI Taxonomy" id="767452"/>
    <lineage>
        <taxon>Bacteria</taxon>
        <taxon>Bacillati</taxon>
        <taxon>Actinomycetota</taxon>
        <taxon>Actinomycetes</taxon>
        <taxon>Micrococcales</taxon>
        <taxon>Ornithinimicrobiaceae</taxon>
        <taxon>Serinicoccus</taxon>
    </lineage>
</organism>
<evidence type="ECO:0000256" key="9">
    <source>
        <dbReference type="ARBA" id="ARBA00023136"/>
    </source>
</evidence>
<dbReference type="STRING" id="767452.AVL62_04415"/>
<evidence type="ECO:0000256" key="3">
    <source>
        <dbReference type="ARBA" id="ARBA00022448"/>
    </source>
</evidence>
<protein>
    <recommendedName>
        <fullName evidence="14">Preprotein translocase subunit YajC</fullName>
    </recommendedName>
</protein>
<comment type="similarity">
    <text evidence="2">Belongs to the YajC family.</text>
</comment>
<keyword evidence="9 11" id="KW-0472">Membrane</keyword>
<sequence>MTLATGAAAGAGGSGLTLLILALPILFLLFLMFSQRRRARAVTDAQGQLQPGQEVMTTSGMYGVVRAIEGDVVHLEAGGSVFRFQRRAILPISMVGGGGGPARGGAAEPGTEGTDPGPDGTDGDAEPRR</sequence>
<dbReference type="Proteomes" id="UP000054837">
    <property type="component" value="Unassembled WGS sequence"/>
</dbReference>
<feature type="region of interest" description="Disordered" evidence="10">
    <location>
        <begin position="96"/>
        <end position="129"/>
    </location>
</feature>